<accession>A0AAW1ZUV4</accession>
<protein>
    <submittedName>
        <fullName evidence="1">Uncharacterized protein</fullName>
    </submittedName>
</protein>
<dbReference type="AlphaFoldDB" id="A0AAW1ZUV4"/>
<name>A0AAW1ZUV4_CULAL</name>
<dbReference type="Proteomes" id="UP001479290">
    <property type="component" value="Unassembled WGS sequence"/>
</dbReference>
<evidence type="ECO:0000313" key="2">
    <source>
        <dbReference type="Proteomes" id="UP001479290"/>
    </source>
</evidence>
<gene>
    <name evidence="1" type="ORF">ABG768_005911</name>
</gene>
<keyword evidence="2" id="KW-1185">Reference proteome</keyword>
<organism evidence="1 2">
    <name type="scientific">Culter alburnus</name>
    <name type="common">Topmouth culter</name>
    <dbReference type="NCBI Taxonomy" id="194366"/>
    <lineage>
        <taxon>Eukaryota</taxon>
        <taxon>Metazoa</taxon>
        <taxon>Chordata</taxon>
        <taxon>Craniata</taxon>
        <taxon>Vertebrata</taxon>
        <taxon>Euteleostomi</taxon>
        <taxon>Actinopterygii</taxon>
        <taxon>Neopterygii</taxon>
        <taxon>Teleostei</taxon>
        <taxon>Ostariophysi</taxon>
        <taxon>Cypriniformes</taxon>
        <taxon>Xenocyprididae</taxon>
        <taxon>Xenocypridinae</taxon>
        <taxon>Culter</taxon>
    </lineage>
</organism>
<sequence length="112" mass="12584">MPLPKGSFSVCFQPGLDCFLCWSVRMSQCSLPSPLQPQGQKTNKANEVISLSALREVFSFPDRAGQQEHVRFSVCVFERVSHSRAKDGELCEIKAMVTLLCYCCQTQDLTYV</sequence>
<proteinExistence type="predicted"/>
<evidence type="ECO:0000313" key="1">
    <source>
        <dbReference type="EMBL" id="KAK9964767.1"/>
    </source>
</evidence>
<reference evidence="1 2" key="1">
    <citation type="submission" date="2024-05" db="EMBL/GenBank/DDBJ databases">
        <title>A high-quality chromosomal-level genome assembly of Topmouth culter (Culter alburnus).</title>
        <authorList>
            <person name="Zhao H."/>
        </authorList>
    </citation>
    <scope>NUCLEOTIDE SEQUENCE [LARGE SCALE GENOMIC DNA]</scope>
    <source>
        <strain evidence="1">CATC2023</strain>
        <tissue evidence="1">Muscle</tissue>
    </source>
</reference>
<comment type="caution">
    <text evidence="1">The sequence shown here is derived from an EMBL/GenBank/DDBJ whole genome shotgun (WGS) entry which is preliminary data.</text>
</comment>
<dbReference type="EMBL" id="JAWDJR010000013">
    <property type="protein sequence ID" value="KAK9964767.1"/>
    <property type="molecule type" value="Genomic_DNA"/>
</dbReference>